<comment type="subcellular location">
    <subcellularLocation>
        <location evidence="1">Membrane</location>
        <topology evidence="1">Multi-pass membrane protein</topology>
    </subcellularLocation>
</comment>
<dbReference type="RefSeq" id="WP_166033015.1">
    <property type="nucleotide sequence ID" value="NZ_CP048877.1"/>
</dbReference>
<proteinExistence type="predicted"/>
<evidence type="ECO:0000256" key="3">
    <source>
        <dbReference type="ARBA" id="ARBA00022989"/>
    </source>
</evidence>
<keyword evidence="3" id="KW-1133">Transmembrane helix</keyword>
<keyword evidence="4" id="KW-0472">Membrane</keyword>
<evidence type="ECO:0000256" key="1">
    <source>
        <dbReference type="ARBA" id="ARBA00004141"/>
    </source>
</evidence>
<dbReference type="Pfam" id="PF02361">
    <property type="entry name" value="CbiQ"/>
    <property type="match status" value="1"/>
</dbReference>
<dbReference type="GO" id="GO:0005886">
    <property type="term" value="C:plasma membrane"/>
    <property type="evidence" value="ECO:0007669"/>
    <property type="project" value="TreeGrafter"/>
</dbReference>
<accession>A0A6G7PYV5</accession>
<evidence type="ECO:0000313" key="6">
    <source>
        <dbReference type="Proteomes" id="UP000502179"/>
    </source>
</evidence>
<name>A0A6G7PYV5_9BACT</name>
<dbReference type="CDD" id="cd16914">
    <property type="entry name" value="EcfT"/>
    <property type="match status" value="1"/>
</dbReference>
<gene>
    <name evidence="5" type="ORF">G4V39_11150</name>
</gene>
<keyword evidence="6" id="KW-1185">Reference proteome</keyword>
<dbReference type="EMBL" id="CP048877">
    <property type="protein sequence ID" value="QIJ72800.1"/>
    <property type="molecule type" value="Genomic_DNA"/>
</dbReference>
<evidence type="ECO:0000313" key="5">
    <source>
        <dbReference type="EMBL" id="QIJ72800.1"/>
    </source>
</evidence>
<dbReference type="PANTHER" id="PTHR33514:SF13">
    <property type="entry name" value="PROTEIN ABCI12, CHLOROPLASTIC"/>
    <property type="match status" value="1"/>
</dbReference>
<organism evidence="5 6">
    <name type="scientific">Thermosulfuriphilus ammonigenes</name>
    <dbReference type="NCBI Taxonomy" id="1936021"/>
    <lineage>
        <taxon>Bacteria</taxon>
        <taxon>Pseudomonadati</taxon>
        <taxon>Thermodesulfobacteriota</taxon>
        <taxon>Thermodesulfobacteria</taxon>
        <taxon>Thermodesulfobacteriales</taxon>
        <taxon>Thermodesulfobacteriaceae</taxon>
        <taxon>Thermosulfuriphilus</taxon>
    </lineage>
</organism>
<evidence type="ECO:0000256" key="4">
    <source>
        <dbReference type="ARBA" id="ARBA00023136"/>
    </source>
</evidence>
<reference evidence="5 6" key="1">
    <citation type="submission" date="2020-02" db="EMBL/GenBank/DDBJ databases">
        <title>Genome analysis of Thermosulfuriphilus ammonigenes ST65T, an anaerobic thermophilic chemolithoautotrophic bacterium isolated from a deep-sea hydrothermal vent.</title>
        <authorList>
            <person name="Slobodkina G."/>
            <person name="Allioux M."/>
            <person name="Merkel A."/>
            <person name="Alain K."/>
            <person name="Jebbar M."/>
            <person name="Slobodkin A."/>
        </authorList>
    </citation>
    <scope>NUCLEOTIDE SEQUENCE [LARGE SCALE GENOMIC DNA]</scope>
    <source>
        <strain evidence="5 6">ST65</strain>
    </source>
</reference>
<dbReference type="PANTHER" id="PTHR33514">
    <property type="entry name" value="PROTEIN ABCI12, CHLOROPLASTIC"/>
    <property type="match status" value="1"/>
</dbReference>
<dbReference type="AlphaFoldDB" id="A0A6G7PYV5"/>
<dbReference type="InterPro" id="IPR003339">
    <property type="entry name" value="ABC/ECF_trnsptr_transmembrane"/>
</dbReference>
<dbReference type="Proteomes" id="UP000502179">
    <property type="component" value="Chromosome"/>
</dbReference>
<dbReference type="KEGG" id="tav:G4V39_11150"/>
<protein>
    <submittedName>
        <fullName evidence="5">Energy-coupling factor transporter transmembrane protein EcfT</fullName>
    </submittedName>
</protein>
<sequence>MLKDLDPRTKLFFTLSVSLLAISLDQPFSLGLLATVATGAFLLARPSWPRIRLALIFIFFTVWGLMFSQGLFYQRFPRTVILTLMPPVEIAGLHIGGLYIYKQGVFYGLIQSLRFISGLMAGLALCLSTPPDRLFWGLVGLRIPYGLSFLAVMAIRFLPVVSEEMANVRAAMRLKGYRPLARGLKKTLITELQVILPVMAGAVRRSREVAEALLTRGFDPLAPRNSYRRLTWRPGEVAASVGLLVFAGGVAGLKILFWLYQQEILYLTSLRPFYALVRFYL</sequence>
<evidence type="ECO:0000256" key="2">
    <source>
        <dbReference type="ARBA" id="ARBA00022692"/>
    </source>
</evidence>
<keyword evidence="2 5" id="KW-0812">Transmembrane</keyword>